<dbReference type="Proteomes" id="UP000789845">
    <property type="component" value="Unassembled WGS sequence"/>
</dbReference>
<sequence length="316" mass="36324">MKRILIISIILWFVIPLDSFTANSESPLKFEELSIQVMPEYSYHPKDTKKNHPPLLIGYQGTFLNTSNEAQQGMMKIPIPTGLKDIQIGFVADYSSDLSEMYEIEYELDQDKGIISWKTTNDILPGDFYKFVIEFYSNEIQEHSNTKSFDYTFKSFANIGLVNITFLEPLKTESTVIKPAPETHQENPYGMNMFMYQIPGMKAGEEQSYQLSYKRSLSNTTVELMNQIDPNKAEKSAEPKKVESTELYMVIGGVSVFCLLSAFIIIVFFKNRIPKKPIKKGKVQPTQQDENLILRNKLIQGEISKEAYEQQVRKMN</sequence>
<dbReference type="EMBL" id="CAKJTG010000014">
    <property type="protein sequence ID" value="CAG9608962.1"/>
    <property type="molecule type" value="Genomic_DNA"/>
</dbReference>
<comment type="caution">
    <text evidence="2">The sequence shown here is derived from an EMBL/GenBank/DDBJ whole genome shotgun (WGS) entry which is preliminary data.</text>
</comment>
<keyword evidence="3" id="KW-1185">Reference proteome</keyword>
<keyword evidence="1" id="KW-1133">Transmembrane helix</keyword>
<accession>A0A9C7GB83</accession>
<name>A0A9C7GB83_9BACI</name>
<evidence type="ECO:0000313" key="3">
    <source>
        <dbReference type="Proteomes" id="UP000789845"/>
    </source>
</evidence>
<protein>
    <recommendedName>
        <fullName evidence="4">SHOCT domain-containing protein</fullName>
    </recommendedName>
</protein>
<evidence type="ECO:0000256" key="1">
    <source>
        <dbReference type="SAM" id="Phobius"/>
    </source>
</evidence>
<proteinExistence type="predicted"/>
<keyword evidence="1" id="KW-0812">Transmembrane</keyword>
<dbReference type="RefSeq" id="WP_230497203.1">
    <property type="nucleotide sequence ID" value="NZ_CAKJTG010000014.1"/>
</dbReference>
<organism evidence="2 3">
    <name type="scientific">Pseudoneobacillus rhizosphaerae</name>
    <dbReference type="NCBI Taxonomy" id="2880968"/>
    <lineage>
        <taxon>Bacteria</taxon>
        <taxon>Bacillati</taxon>
        <taxon>Bacillota</taxon>
        <taxon>Bacilli</taxon>
        <taxon>Bacillales</taxon>
        <taxon>Bacillaceae</taxon>
        <taxon>Pseudoneobacillus</taxon>
    </lineage>
</organism>
<keyword evidence="1" id="KW-0472">Membrane</keyword>
<evidence type="ECO:0008006" key="4">
    <source>
        <dbReference type="Google" id="ProtNLM"/>
    </source>
</evidence>
<evidence type="ECO:0000313" key="2">
    <source>
        <dbReference type="EMBL" id="CAG9608962.1"/>
    </source>
</evidence>
<gene>
    <name evidence="2" type="ORF">NEOCIP111885_02680</name>
</gene>
<reference evidence="2" key="1">
    <citation type="submission" date="2021-10" db="EMBL/GenBank/DDBJ databases">
        <authorList>
            <person name="Criscuolo A."/>
        </authorList>
    </citation>
    <scope>NUCLEOTIDE SEQUENCE</scope>
    <source>
        <strain evidence="2">CIP111885</strain>
    </source>
</reference>
<dbReference type="AlphaFoldDB" id="A0A9C7GB83"/>
<feature type="transmembrane region" description="Helical" evidence="1">
    <location>
        <begin position="247"/>
        <end position="269"/>
    </location>
</feature>